<dbReference type="EMBL" id="LAZR01058816">
    <property type="protein sequence ID" value="KKK69101.1"/>
    <property type="molecule type" value="Genomic_DNA"/>
</dbReference>
<sequence>AKRGAGLAYGLALSAVGGAAAAPVIGRVVLRAGAGAVARGLSPKVIDAAARVSKGAFVGSTFGATFGTIRPLVEGEERSDAIMNDAILGGIFVGAFDGAGPLAARGIRAIFGSTKKPISLQDKRKFLGEITRGLTEGDAEQAGFAFGRTRDLLPPEALSGEELAAQVAAGLTKGSSTFSGYVGKAKEAYGAAVLPLAQMRDKVTRRWPEVGRSNPELVQMAKEFVNANGYGAWVGRTTSDILFSGHGKRNQEIIMKAISASRLRAAAARNREIALKIRMEKGAEQIQLLDNPVTGVSAGRSEPSKDIVSRVNRLLGEAKKLDDWAGDVLSFEERKLILADRNISGTLELIETSVDPTLKHFFVRNGGTSMANTELPFI</sequence>
<protein>
    <submittedName>
        <fullName evidence="1">Uncharacterized protein</fullName>
    </submittedName>
</protein>
<dbReference type="AlphaFoldDB" id="A0A0F9AA26"/>
<evidence type="ECO:0000313" key="1">
    <source>
        <dbReference type="EMBL" id="KKK69101.1"/>
    </source>
</evidence>
<comment type="caution">
    <text evidence="1">The sequence shown here is derived from an EMBL/GenBank/DDBJ whole genome shotgun (WGS) entry which is preliminary data.</text>
</comment>
<gene>
    <name evidence="1" type="ORF">LCGC14_2937410</name>
</gene>
<proteinExistence type="predicted"/>
<reference evidence="1" key="1">
    <citation type="journal article" date="2015" name="Nature">
        <title>Complex archaea that bridge the gap between prokaryotes and eukaryotes.</title>
        <authorList>
            <person name="Spang A."/>
            <person name="Saw J.H."/>
            <person name="Jorgensen S.L."/>
            <person name="Zaremba-Niedzwiedzka K."/>
            <person name="Martijn J."/>
            <person name="Lind A.E."/>
            <person name="van Eijk R."/>
            <person name="Schleper C."/>
            <person name="Guy L."/>
            <person name="Ettema T.J."/>
        </authorList>
    </citation>
    <scope>NUCLEOTIDE SEQUENCE</scope>
</reference>
<name>A0A0F9AA26_9ZZZZ</name>
<feature type="non-terminal residue" evidence="1">
    <location>
        <position position="378"/>
    </location>
</feature>
<organism evidence="1">
    <name type="scientific">marine sediment metagenome</name>
    <dbReference type="NCBI Taxonomy" id="412755"/>
    <lineage>
        <taxon>unclassified sequences</taxon>
        <taxon>metagenomes</taxon>
        <taxon>ecological metagenomes</taxon>
    </lineage>
</organism>
<feature type="non-terminal residue" evidence="1">
    <location>
        <position position="1"/>
    </location>
</feature>
<accession>A0A0F9AA26</accession>